<dbReference type="AlphaFoldDB" id="A0A7X9SD39"/>
<protein>
    <submittedName>
        <fullName evidence="2">Uncharacterized protein</fullName>
    </submittedName>
</protein>
<accession>A0A7X9SD39</accession>
<evidence type="ECO:0000313" key="3">
    <source>
        <dbReference type="Proteomes" id="UP000520291"/>
    </source>
</evidence>
<gene>
    <name evidence="2" type="ORF">HF841_14135</name>
</gene>
<feature type="transmembrane region" description="Helical" evidence="1">
    <location>
        <begin position="34"/>
        <end position="55"/>
    </location>
</feature>
<organism evidence="2 3">
    <name type="scientific">Bacteroides eggerthii</name>
    <dbReference type="NCBI Taxonomy" id="28111"/>
    <lineage>
        <taxon>Bacteria</taxon>
        <taxon>Pseudomonadati</taxon>
        <taxon>Bacteroidota</taxon>
        <taxon>Bacteroidia</taxon>
        <taxon>Bacteroidales</taxon>
        <taxon>Bacteroidaceae</taxon>
        <taxon>Bacteroides</taxon>
    </lineage>
</organism>
<keyword evidence="1" id="KW-0472">Membrane</keyword>
<proteinExistence type="predicted"/>
<name>A0A7X9SD39_9BACE</name>
<evidence type="ECO:0000256" key="1">
    <source>
        <dbReference type="SAM" id="Phobius"/>
    </source>
</evidence>
<keyword evidence="1" id="KW-0812">Transmembrane</keyword>
<dbReference type="EMBL" id="JABAGL010000020">
    <property type="protein sequence ID" value="NME87144.1"/>
    <property type="molecule type" value="Genomic_DNA"/>
</dbReference>
<keyword evidence="1" id="KW-1133">Transmembrane helix</keyword>
<sequence>MSKKSRRRRENEKIYRQIIDKLEQSYKSSRYGNALRATFIIVLGLYGCIIMAGVLSGSSIDFTKFCQNTSNIRRLDCKYGGRSQ</sequence>
<comment type="caution">
    <text evidence="2">The sequence shown here is derived from an EMBL/GenBank/DDBJ whole genome shotgun (WGS) entry which is preliminary data.</text>
</comment>
<reference evidence="2 3" key="1">
    <citation type="submission" date="2020-04" db="EMBL/GenBank/DDBJ databases">
        <authorList>
            <person name="Hitch T.C.A."/>
            <person name="Wylensek D."/>
            <person name="Clavel T."/>
        </authorList>
    </citation>
    <scope>NUCLEOTIDE SEQUENCE [LARGE SCALE GENOMIC DNA]</scope>
    <source>
        <strain evidence="2 3">WCA3-601-WT-5E</strain>
    </source>
</reference>
<evidence type="ECO:0000313" key="2">
    <source>
        <dbReference type="EMBL" id="NME87144.1"/>
    </source>
</evidence>
<dbReference type="Proteomes" id="UP000520291">
    <property type="component" value="Unassembled WGS sequence"/>
</dbReference>